<keyword evidence="1" id="KW-0812">Transmembrane</keyword>
<dbReference type="AlphaFoldDB" id="A0A819V4I2"/>
<dbReference type="Gene3D" id="1.10.287.70">
    <property type="match status" value="1"/>
</dbReference>
<gene>
    <name evidence="2" type="ORF">OVN521_LOCUS20666</name>
</gene>
<dbReference type="Proteomes" id="UP000663866">
    <property type="component" value="Unassembled WGS sequence"/>
</dbReference>
<name>A0A819V4I2_9BILA</name>
<dbReference type="EMBL" id="CAJOBG010004132">
    <property type="protein sequence ID" value="CAF4096674.1"/>
    <property type="molecule type" value="Genomic_DNA"/>
</dbReference>
<evidence type="ECO:0000256" key="1">
    <source>
        <dbReference type="SAM" id="Phobius"/>
    </source>
</evidence>
<feature type="non-terminal residue" evidence="2">
    <location>
        <position position="1"/>
    </location>
</feature>
<reference evidence="2" key="1">
    <citation type="submission" date="2021-02" db="EMBL/GenBank/DDBJ databases">
        <authorList>
            <person name="Nowell W R."/>
        </authorList>
    </citation>
    <scope>NUCLEOTIDE SEQUENCE</scope>
</reference>
<feature type="transmembrane region" description="Helical" evidence="1">
    <location>
        <begin position="44"/>
        <end position="64"/>
    </location>
</feature>
<dbReference type="SUPFAM" id="SSF81324">
    <property type="entry name" value="Voltage-gated potassium channels"/>
    <property type="match status" value="1"/>
</dbReference>
<feature type="transmembrane region" description="Helical" evidence="1">
    <location>
        <begin position="181"/>
        <end position="201"/>
    </location>
</feature>
<comment type="caution">
    <text evidence="2">The sequence shown here is derived from an EMBL/GenBank/DDBJ whole genome shotgun (WGS) entry which is preliminary data.</text>
</comment>
<protein>
    <submittedName>
        <fullName evidence="2">Uncharacterized protein</fullName>
    </submittedName>
</protein>
<organism evidence="2 3">
    <name type="scientific">Rotaria magnacalcarata</name>
    <dbReference type="NCBI Taxonomy" id="392030"/>
    <lineage>
        <taxon>Eukaryota</taxon>
        <taxon>Metazoa</taxon>
        <taxon>Spiralia</taxon>
        <taxon>Gnathifera</taxon>
        <taxon>Rotifera</taxon>
        <taxon>Eurotatoria</taxon>
        <taxon>Bdelloidea</taxon>
        <taxon>Philodinida</taxon>
        <taxon>Philodinidae</taxon>
        <taxon>Rotaria</taxon>
    </lineage>
</organism>
<accession>A0A819V4I2</accession>
<keyword evidence="1" id="KW-1133">Transmembrane helix</keyword>
<keyword evidence="1" id="KW-0472">Membrane</keyword>
<evidence type="ECO:0000313" key="2">
    <source>
        <dbReference type="EMBL" id="CAF4096674.1"/>
    </source>
</evidence>
<evidence type="ECO:0000313" key="3">
    <source>
        <dbReference type="Proteomes" id="UP000663866"/>
    </source>
</evidence>
<feature type="transmembrane region" description="Helical" evidence="1">
    <location>
        <begin position="102"/>
        <end position="127"/>
    </location>
</feature>
<proteinExistence type="predicted"/>
<keyword evidence="3" id="KW-1185">Reference proteome</keyword>
<sequence>TWYFIMGLAFRHLLLIRLCLRDMCHLIDLLYYCGRSSFRVFSHILLFLATVIFMCIWIGITLYITDSSSTDRHAILTPSRYIYFVYHILLNVGYGDTAEQSMLSFIIIIIMTLIACPLLIIIYQNLIQELNLIRRMMTHVETLHRLSFINYLTTHINKYHQSTVNYLATIARRFISSSSEIYVGFCSCLFSFVCVVVFIALRATCAADCGRALGVSYSKYRVRSSRCRFTIKLRCCSRNFFLDCIAAAVSSSSDDVVRTVNSHSFSRLFALDTSLFLTKR</sequence>